<keyword evidence="1" id="KW-0560">Oxidoreductase</keyword>
<evidence type="ECO:0000313" key="4">
    <source>
        <dbReference type="Proteomes" id="UP001623041"/>
    </source>
</evidence>
<name>A0ABW8RES8_9BACI</name>
<keyword evidence="4" id="KW-1185">Reference proteome</keyword>
<reference evidence="3 4" key="1">
    <citation type="submission" date="2024-11" db="EMBL/GenBank/DDBJ databases">
        <authorList>
            <person name="Lucas J.A."/>
        </authorList>
    </citation>
    <scope>NUCLEOTIDE SEQUENCE [LARGE SCALE GENOMIC DNA]</scope>
    <source>
        <strain evidence="3 4">Z 5.4</strain>
    </source>
</reference>
<proteinExistence type="predicted"/>
<accession>A0ABW8RES8</accession>
<dbReference type="Proteomes" id="UP001623041">
    <property type="component" value="Unassembled WGS sequence"/>
</dbReference>
<dbReference type="PANTHER" id="PTHR11699">
    <property type="entry name" value="ALDEHYDE DEHYDROGENASE-RELATED"/>
    <property type="match status" value="1"/>
</dbReference>
<feature type="domain" description="Aldehyde dehydrogenase" evidence="2">
    <location>
        <begin position="22"/>
        <end position="484"/>
    </location>
</feature>
<evidence type="ECO:0000256" key="1">
    <source>
        <dbReference type="ARBA" id="ARBA00023002"/>
    </source>
</evidence>
<dbReference type="InterPro" id="IPR016162">
    <property type="entry name" value="Ald_DH_N"/>
</dbReference>
<comment type="caution">
    <text evidence="3">The sequence shown here is derived from an EMBL/GenBank/DDBJ whole genome shotgun (WGS) entry which is preliminary data.</text>
</comment>
<dbReference type="Gene3D" id="3.40.605.10">
    <property type="entry name" value="Aldehyde Dehydrogenase, Chain A, domain 1"/>
    <property type="match status" value="1"/>
</dbReference>
<dbReference type="EMBL" id="JBJHQH010000003">
    <property type="protein sequence ID" value="MFK9090959.1"/>
    <property type="molecule type" value="Genomic_DNA"/>
</dbReference>
<evidence type="ECO:0000313" key="3">
    <source>
        <dbReference type="EMBL" id="MFK9090959.1"/>
    </source>
</evidence>
<dbReference type="InterPro" id="IPR015590">
    <property type="entry name" value="Aldehyde_DH_dom"/>
</dbReference>
<dbReference type="InterPro" id="IPR016161">
    <property type="entry name" value="Ald_DH/histidinol_DH"/>
</dbReference>
<protein>
    <submittedName>
        <fullName evidence="3">Aldehyde dehydrogenase family protein</fullName>
    </submittedName>
</protein>
<gene>
    <name evidence="3" type="ORF">ACJEBI_05655</name>
</gene>
<sequence>MKTIETNLREYGHYINGEFIGSSSNKKIERKNPATGELVATFSLGSKEDTHHAISVAKNEFENGSWPKMSGEERGRILSRLSRLILENAERLAVIESEEVGKPITDARGEIELGARVVEYVASLAQQIHGQSYNNIGRNRTGLVVKEPVGVVGLITPWNYPALVFCHKVPFALAAGCTTVVKPSEFTSGTTLEIAMLAEEAGIPKGVLNIVTGTGEEVGQAIVDSPDVDQISFTGSTSTGEKIQSGSAKHSRKVTLELGGKSSMIVFDDANLEEVLDAAMLGFMVNQGEECCANSRLLLHEDIADKFLENLVEKVKGVKIGNPNNENTQMGALIHEEHLEKVLSYIKSGIQEGARLLTGGKRLTGTEHKNGLFVEPTIFDQVTRNMKIFQEEIFGPVLSVIRFKAANEAIAIANNTKYGLANSIWTSDVNKALNVSHALRSGTVWVNTVFDLAPQLPMGGYKASGFGREMGTMAIDEFMEVKSININTGKWTPHY</sequence>
<evidence type="ECO:0000259" key="2">
    <source>
        <dbReference type="Pfam" id="PF00171"/>
    </source>
</evidence>
<dbReference type="Gene3D" id="3.40.309.10">
    <property type="entry name" value="Aldehyde Dehydrogenase, Chain A, domain 2"/>
    <property type="match status" value="1"/>
</dbReference>
<dbReference type="Pfam" id="PF00171">
    <property type="entry name" value="Aldedh"/>
    <property type="match status" value="1"/>
</dbReference>
<dbReference type="RefSeq" id="WP_406579643.1">
    <property type="nucleotide sequence ID" value="NZ_JBJHQH010000003.1"/>
</dbReference>
<organism evidence="3 4">
    <name type="scientific">Bacillus salipaludis</name>
    <dbReference type="NCBI Taxonomy" id="2547811"/>
    <lineage>
        <taxon>Bacteria</taxon>
        <taxon>Bacillati</taxon>
        <taxon>Bacillota</taxon>
        <taxon>Bacilli</taxon>
        <taxon>Bacillales</taxon>
        <taxon>Bacillaceae</taxon>
        <taxon>Bacillus</taxon>
    </lineage>
</organism>
<dbReference type="SUPFAM" id="SSF53720">
    <property type="entry name" value="ALDH-like"/>
    <property type="match status" value="1"/>
</dbReference>
<dbReference type="InterPro" id="IPR016163">
    <property type="entry name" value="Ald_DH_C"/>
</dbReference>